<feature type="compositionally biased region" description="Basic and acidic residues" evidence="4">
    <location>
        <begin position="169"/>
        <end position="194"/>
    </location>
</feature>
<evidence type="ECO:0000256" key="4">
    <source>
        <dbReference type="SAM" id="MobiDB-lite"/>
    </source>
</evidence>
<dbReference type="Gene3D" id="3.40.50.300">
    <property type="entry name" value="P-loop containing nucleotide triphosphate hydrolases"/>
    <property type="match status" value="2"/>
</dbReference>
<dbReference type="OMA" id="SRYSIML"/>
<dbReference type="PANTHER" id="PTHR10903:SF170">
    <property type="entry name" value="GTPASE IMAP FAMILY MEMBER 7"/>
    <property type="match status" value="1"/>
</dbReference>
<comment type="similarity">
    <text evidence="1">Belongs to the TRAFAC class TrmE-Era-EngA-EngB-Septin-like GTPase superfamily. AIG1/Toc34/Toc159-like paraseptin GTPase family. IAN subfamily.</text>
</comment>
<dbReference type="AlphaFoldDB" id="A0A3P8P3W8"/>
<reference evidence="6" key="3">
    <citation type="submission" date="2025-09" db="UniProtKB">
        <authorList>
            <consortium name="Ensembl"/>
        </authorList>
    </citation>
    <scope>IDENTIFICATION</scope>
</reference>
<dbReference type="InterPro" id="IPR027417">
    <property type="entry name" value="P-loop_NTPase"/>
</dbReference>
<dbReference type="SUPFAM" id="SSF52540">
    <property type="entry name" value="P-loop containing nucleoside triphosphate hydrolases"/>
    <property type="match status" value="1"/>
</dbReference>
<proteinExistence type="inferred from homology"/>
<feature type="region of interest" description="Disordered" evidence="4">
    <location>
        <begin position="163"/>
        <end position="194"/>
    </location>
</feature>
<dbReference type="Ensembl" id="ENSACLT00000011972.1">
    <property type="protein sequence ID" value="ENSACLP00000011684.1"/>
    <property type="gene ID" value="ENSACLG00000007976.2"/>
</dbReference>
<evidence type="ECO:0000259" key="5">
    <source>
        <dbReference type="Pfam" id="PF04548"/>
    </source>
</evidence>
<dbReference type="GO" id="GO:0005525">
    <property type="term" value="F:GTP binding"/>
    <property type="evidence" value="ECO:0007669"/>
    <property type="project" value="UniProtKB-KW"/>
</dbReference>
<reference evidence="6" key="1">
    <citation type="submission" date="2018-05" db="EMBL/GenBank/DDBJ databases">
        <authorList>
            <person name="Datahose"/>
        </authorList>
    </citation>
    <scope>NUCLEOTIDE SEQUENCE</scope>
</reference>
<protein>
    <recommendedName>
        <fullName evidence="5">AIG1-type G domain-containing protein</fullName>
    </recommendedName>
</protein>
<organism evidence="6 7">
    <name type="scientific">Astatotilapia calliptera</name>
    <name type="common">Eastern happy</name>
    <name type="synonym">Chromis callipterus</name>
    <dbReference type="NCBI Taxonomy" id="8154"/>
    <lineage>
        <taxon>Eukaryota</taxon>
        <taxon>Metazoa</taxon>
        <taxon>Chordata</taxon>
        <taxon>Craniata</taxon>
        <taxon>Vertebrata</taxon>
        <taxon>Euteleostomi</taxon>
        <taxon>Actinopterygii</taxon>
        <taxon>Neopterygii</taxon>
        <taxon>Teleostei</taxon>
        <taxon>Neoteleostei</taxon>
        <taxon>Acanthomorphata</taxon>
        <taxon>Ovalentaria</taxon>
        <taxon>Cichlomorphae</taxon>
        <taxon>Cichliformes</taxon>
        <taxon>Cichlidae</taxon>
        <taxon>African cichlids</taxon>
        <taxon>Pseudocrenilabrinae</taxon>
        <taxon>Haplochromini</taxon>
        <taxon>Astatotilapia</taxon>
    </lineage>
</organism>
<sequence length="224" mass="25531">MSAGSRKQKKSDELRIILVGKTGGGKSATGNIILGRKDFQSELEMSELSPPSWTSECKRAQGDVEGRKVTIIDTPGVFDNNVTEEELGRFTQEEEDTVKMIQSTFGKEAAKYSLGVYGRYHVFNNEVEDPEQIRQLLEKIDRMTVENCGGHYTVNMLKKAKKASKKEKQRLAKERKDEEQQRKNNLKAEVKREMNLTGQSQTWRSVSSRDYCHCCESLPDTLTW</sequence>
<evidence type="ECO:0000313" key="7">
    <source>
        <dbReference type="Proteomes" id="UP000265100"/>
    </source>
</evidence>
<keyword evidence="2" id="KW-0547">Nucleotide-binding</keyword>
<accession>A0A3P8P3W8</accession>
<dbReference type="InterPro" id="IPR045058">
    <property type="entry name" value="GIMA/IAN/Toc"/>
</dbReference>
<evidence type="ECO:0000256" key="2">
    <source>
        <dbReference type="ARBA" id="ARBA00022741"/>
    </source>
</evidence>
<evidence type="ECO:0000256" key="1">
    <source>
        <dbReference type="ARBA" id="ARBA00008535"/>
    </source>
</evidence>
<dbReference type="InterPro" id="IPR006703">
    <property type="entry name" value="G_AIG1"/>
</dbReference>
<evidence type="ECO:0000313" key="6">
    <source>
        <dbReference type="Ensembl" id="ENSACLP00000011684.1"/>
    </source>
</evidence>
<reference evidence="6" key="2">
    <citation type="submission" date="2025-08" db="UniProtKB">
        <authorList>
            <consortium name="Ensembl"/>
        </authorList>
    </citation>
    <scope>IDENTIFICATION</scope>
</reference>
<evidence type="ECO:0000256" key="3">
    <source>
        <dbReference type="ARBA" id="ARBA00023134"/>
    </source>
</evidence>
<dbReference type="GeneTree" id="ENSGT01120000271858"/>
<name>A0A3P8P3W8_ASTCA</name>
<dbReference type="STRING" id="8154.ENSACLP00000011684"/>
<dbReference type="Pfam" id="PF04548">
    <property type="entry name" value="AIG1"/>
    <property type="match status" value="1"/>
</dbReference>
<dbReference type="PANTHER" id="PTHR10903">
    <property type="entry name" value="GTPASE, IMAP FAMILY MEMBER-RELATED"/>
    <property type="match status" value="1"/>
</dbReference>
<feature type="domain" description="AIG1-type G" evidence="5">
    <location>
        <begin position="14"/>
        <end position="87"/>
    </location>
</feature>
<keyword evidence="3" id="KW-0342">GTP-binding</keyword>
<keyword evidence="7" id="KW-1185">Reference proteome</keyword>
<dbReference type="Proteomes" id="UP000265100">
    <property type="component" value="Chromosome 19"/>
</dbReference>